<dbReference type="Pfam" id="PF11716">
    <property type="entry name" value="MDMPI_N"/>
    <property type="match status" value="1"/>
</dbReference>
<name>A0ABS8ZXF6_9PSEU</name>
<reference evidence="3 4" key="1">
    <citation type="submission" date="2021-12" db="EMBL/GenBank/DDBJ databases">
        <title>Genome sequence of Kibdelosporangium philippinense ATCC 49844.</title>
        <authorList>
            <person name="Fedorov E.A."/>
            <person name="Omeragic M."/>
            <person name="Shalygina K.F."/>
            <person name="Maclea K.S."/>
        </authorList>
    </citation>
    <scope>NUCLEOTIDE SEQUENCE [LARGE SCALE GENOMIC DNA]</scope>
    <source>
        <strain evidence="3 4">ATCC 49844</strain>
    </source>
</reference>
<organism evidence="3 4">
    <name type="scientific">Kibdelosporangium philippinense</name>
    <dbReference type="NCBI Taxonomy" id="211113"/>
    <lineage>
        <taxon>Bacteria</taxon>
        <taxon>Bacillati</taxon>
        <taxon>Actinomycetota</taxon>
        <taxon>Actinomycetes</taxon>
        <taxon>Pseudonocardiales</taxon>
        <taxon>Pseudonocardiaceae</taxon>
        <taxon>Kibdelosporangium</taxon>
    </lineage>
</organism>
<dbReference type="Pfam" id="PF07398">
    <property type="entry name" value="MDMPI_C"/>
    <property type="match status" value="1"/>
</dbReference>
<feature type="domain" description="MDMPI C-terminal" evidence="1">
    <location>
        <begin position="164"/>
        <end position="258"/>
    </location>
</feature>
<evidence type="ECO:0000313" key="3">
    <source>
        <dbReference type="EMBL" id="MCE7011396.1"/>
    </source>
</evidence>
<gene>
    <name evidence="3" type="ORF">LWC34_52595</name>
</gene>
<accession>A0ABS8ZXF6</accession>
<dbReference type="InterPro" id="IPR024344">
    <property type="entry name" value="MDMPI_metal-binding"/>
</dbReference>
<dbReference type="Gene3D" id="1.20.120.450">
    <property type="entry name" value="dinb family like domain"/>
    <property type="match status" value="1"/>
</dbReference>
<sequence length="268" mass="29109">MTKAQIVTTLIDEWSSIDTLLADLPTEQWTAPTSLPGWTVQDVVAHIVGAELGLSGKQPPIQPDVSAYSHVRNEIGAVNECWVEWMRSQSPAEVLRRFREITATRAEALTAMSEEDFSAPSWTPAGQGTYARFMQIRVFDCWMHEQDIREAVDRRGNESGAGAELSIDEITLALGYIVGKKAKAPQGSSVTFNLNGPVNRQIHVAINGRAAVVPSLPGPATASLTMSSTVFTRMAGGRIPTDVGFDQTEPKGDRDLAEHVAFALTFTI</sequence>
<dbReference type="InterPro" id="IPR034660">
    <property type="entry name" value="DinB/YfiT-like"/>
</dbReference>
<comment type="caution">
    <text evidence="3">The sequence shown here is derived from an EMBL/GenBank/DDBJ whole genome shotgun (WGS) entry which is preliminary data.</text>
</comment>
<dbReference type="NCBIfam" id="TIGR03083">
    <property type="entry name" value="maleylpyruvate isomerase family mycothiol-dependent enzyme"/>
    <property type="match status" value="1"/>
</dbReference>
<keyword evidence="4" id="KW-1185">Reference proteome</keyword>
<evidence type="ECO:0000313" key="4">
    <source>
        <dbReference type="Proteomes" id="UP001521150"/>
    </source>
</evidence>
<dbReference type="GO" id="GO:0016853">
    <property type="term" value="F:isomerase activity"/>
    <property type="evidence" value="ECO:0007669"/>
    <property type="project" value="UniProtKB-KW"/>
</dbReference>
<protein>
    <submittedName>
        <fullName evidence="3">Maleylpyruvate isomerase family mycothiol-dependent enzyme</fullName>
    </submittedName>
</protein>
<dbReference type="InterPro" id="IPR010872">
    <property type="entry name" value="MDMPI_C-term_domain"/>
</dbReference>
<dbReference type="SUPFAM" id="SSF109854">
    <property type="entry name" value="DinB/YfiT-like putative metalloenzymes"/>
    <property type="match status" value="1"/>
</dbReference>
<keyword evidence="3" id="KW-0413">Isomerase</keyword>
<dbReference type="Proteomes" id="UP001521150">
    <property type="component" value="Unassembled WGS sequence"/>
</dbReference>
<dbReference type="EMBL" id="JAJVCN010000004">
    <property type="protein sequence ID" value="MCE7011396.1"/>
    <property type="molecule type" value="Genomic_DNA"/>
</dbReference>
<evidence type="ECO:0000259" key="1">
    <source>
        <dbReference type="Pfam" id="PF07398"/>
    </source>
</evidence>
<dbReference type="RefSeq" id="WP_233733859.1">
    <property type="nucleotide sequence ID" value="NZ_JAJVCN010000004.1"/>
</dbReference>
<dbReference type="InterPro" id="IPR017517">
    <property type="entry name" value="Maleyloyr_isom"/>
</dbReference>
<proteinExistence type="predicted"/>
<evidence type="ECO:0000259" key="2">
    <source>
        <dbReference type="Pfam" id="PF11716"/>
    </source>
</evidence>
<feature type="domain" description="Mycothiol-dependent maleylpyruvate isomerase metal-binding" evidence="2">
    <location>
        <begin position="12"/>
        <end position="149"/>
    </location>
</feature>